<dbReference type="PROSITE" id="PS50261">
    <property type="entry name" value="G_PROTEIN_RECEP_F2_4"/>
    <property type="match status" value="1"/>
</dbReference>
<accession>A0A9W2YFU0</accession>
<dbReference type="GeneID" id="106051708"/>
<evidence type="ECO:0000256" key="4">
    <source>
        <dbReference type="ARBA" id="ARBA00023136"/>
    </source>
</evidence>
<keyword evidence="7" id="KW-1185">Reference proteome</keyword>
<dbReference type="GO" id="GO:0004930">
    <property type="term" value="F:G protein-coupled receptor activity"/>
    <property type="evidence" value="ECO:0007669"/>
    <property type="project" value="InterPro"/>
</dbReference>
<feature type="transmembrane region" description="Helical" evidence="5">
    <location>
        <begin position="420"/>
        <end position="442"/>
    </location>
</feature>
<keyword evidence="2 5" id="KW-0812">Transmembrane</keyword>
<proteinExistence type="predicted"/>
<keyword evidence="3 5" id="KW-1133">Transmembrane helix</keyword>
<feature type="transmembrane region" description="Helical" evidence="5">
    <location>
        <begin position="379"/>
        <end position="400"/>
    </location>
</feature>
<dbReference type="Pfam" id="PF00002">
    <property type="entry name" value="7tm_2"/>
    <property type="match status" value="1"/>
</dbReference>
<feature type="domain" description="G-protein coupled receptors family 2 profile 2" evidence="6">
    <location>
        <begin position="311"/>
        <end position="562"/>
    </location>
</feature>
<name>A0A9W2YFU0_BIOGL</name>
<dbReference type="InterPro" id="IPR000832">
    <property type="entry name" value="GPCR_2_secretin-like"/>
</dbReference>
<keyword evidence="4 5" id="KW-0472">Membrane</keyword>
<evidence type="ECO:0000313" key="8">
    <source>
        <dbReference type="RefSeq" id="XP_055861686.1"/>
    </source>
</evidence>
<dbReference type="AlphaFoldDB" id="A0A9W2YFU0"/>
<dbReference type="PANTHER" id="PTHR45902">
    <property type="entry name" value="LATROPHILIN RECEPTOR-LIKE PROTEIN A"/>
    <property type="match status" value="1"/>
</dbReference>
<evidence type="ECO:0000313" key="7">
    <source>
        <dbReference type="Proteomes" id="UP001165740"/>
    </source>
</evidence>
<dbReference type="GO" id="GO:0016020">
    <property type="term" value="C:membrane"/>
    <property type="evidence" value="ECO:0007669"/>
    <property type="project" value="UniProtKB-SubCell"/>
</dbReference>
<feature type="transmembrane region" description="Helical" evidence="5">
    <location>
        <begin position="540"/>
        <end position="560"/>
    </location>
</feature>
<protein>
    <submittedName>
        <fullName evidence="8">Uncharacterized protein LOC106051708</fullName>
    </submittedName>
</protein>
<dbReference type="PANTHER" id="PTHR45902:SF1">
    <property type="entry name" value="LATROPHILIN RECEPTOR-LIKE PROTEIN A"/>
    <property type="match status" value="1"/>
</dbReference>
<reference evidence="8" key="1">
    <citation type="submission" date="2025-08" db="UniProtKB">
        <authorList>
            <consortium name="RefSeq"/>
        </authorList>
    </citation>
    <scope>IDENTIFICATION</scope>
</reference>
<evidence type="ECO:0000256" key="3">
    <source>
        <dbReference type="ARBA" id="ARBA00022989"/>
    </source>
</evidence>
<gene>
    <name evidence="8" type="primary">LOC106051708</name>
</gene>
<organism evidence="7 8">
    <name type="scientific">Biomphalaria glabrata</name>
    <name type="common">Bloodfluke planorb</name>
    <name type="synonym">Freshwater snail</name>
    <dbReference type="NCBI Taxonomy" id="6526"/>
    <lineage>
        <taxon>Eukaryota</taxon>
        <taxon>Metazoa</taxon>
        <taxon>Spiralia</taxon>
        <taxon>Lophotrochozoa</taxon>
        <taxon>Mollusca</taxon>
        <taxon>Gastropoda</taxon>
        <taxon>Heterobranchia</taxon>
        <taxon>Euthyneura</taxon>
        <taxon>Panpulmonata</taxon>
        <taxon>Hygrophila</taxon>
        <taxon>Lymnaeoidea</taxon>
        <taxon>Planorbidae</taxon>
        <taxon>Biomphalaria</taxon>
    </lineage>
</organism>
<dbReference type="Proteomes" id="UP001165740">
    <property type="component" value="Chromosome 12"/>
</dbReference>
<dbReference type="GO" id="GO:0007166">
    <property type="term" value="P:cell surface receptor signaling pathway"/>
    <property type="evidence" value="ECO:0007669"/>
    <property type="project" value="InterPro"/>
</dbReference>
<feature type="transmembrane region" description="Helical" evidence="5">
    <location>
        <begin position="462"/>
        <end position="491"/>
    </location>
</feature>
<sequence length="588" mass="66008">MIYWCVEEMIVGDVRLERTVPIDLSSTDQVSGNDSHFRSCNDTQWSAPNGDCLKVQCFTGKTLKNATCVSIFPDMRGIVYRLRAFLVLTEWNSTTRNRTDSNLINEAVEQITSDIENMNDGYSYRIGIAPEIKFPLDDQTVPVLWADIYLLAPSTIRRDSFESNALKALFRKSPNTFRRTFSYVNMINEDLFLDCSSNGTWQTEEFVPDMATQSFFVGKQHYSILSLILTCPYITFPQSNFTVEWNRTNRKGDITVTVVVGDTKVVISNMSDVNSLSVTGTNEINVCTELLEKYLAQSPRLLVKRTIILSTKVLTYVCLCASELSLFCTLAVYFAFSTLRTVPGIISMHLALSLLLVQAALIMASNIPVPSTLCTSVGLITHFLWLWHFSWIFLSSLHMFQVMTVRMSSPTHKDSGKFKFVLKLTSFSLIGPGAVLFAVIVSSYMTSRTIGYGQNSCYLDSIYLTGLSVVAPICLVSLCNFTFLGITVASIRKVHQPVSVTSMALDQYKNCLLYAKLSSVCAVYWIVTLVAEAYDNEVMWIISQLLNGLQGIAIFISFMCNKRVYGMFDNQSMSQQQTSIQFTTKTSN</sequence>
<evidence type="ECO:0000256" key="1">
    <source>
        <dbReference type="ARBA" id="ARBA00004141"/>
    </source>
</evidence>
<feature type="transmembrane region" description="Helical" evidence="5">
    <location>
        <begin position="313"/>
        <end position="336"/>
    </location>
</feature>
<feature type="transmembrane region" description="Helical" evidence="5">
    <location>
        <begin position="348"/>
        <end position="367"/>
    </location>
</feature>
<comment type="subcellular location">
    <subcellularLocation>
        <location evidence="1">Membrane</location>
        <topology evidence="1">Multi-pass membrane protein</topology>
    </subcellularLocation>
</comment>
<evidence type="ECO:0000256" key="5">
    <source>
        <dbReference type="SAM" id="Phobius"/>
    </source>
</evidence>
<dbReference type="InterPro" id="IPR017981">
    <property type="entry name" value="GPCR_2-like_7TM"/>
</dbReference>
<dbReference type="RefSeq" id="XP_055861686.1">
    <property type="nucleotide sequence ID" value="XM_056005711.1"/>
</dbReference>
<evidence type="ECO:0000259" key="6">
    <source>
        <dbReference type="PROSITE" id="PS50261"/>
    </source>
</evidence>
<dbReference type="Gene3D" id="1.20.1070.10">
    <property type="entry name" value="Rhodopsin 7-helix transmembrane proteins"/>
    <property type="match status" value="1"/>
</dbReference>
<dbReference type="InterPro" id="IPR053231">
    <property type="entry name" value="GPCR_LN-TM7"/>
</dbReference>
<evidence type="ECO:0000256" key="2">
    <source>
        <dbReference type="ARBA" id="ARBA00022692"/>
    </source>
</evidence>
<feature type="transmembrane region" description="Helical" evidence="5">
    <location>
        <begin position="512"/>
        <end position="534"/>
    </location>
</feature>
<dbReference type="OrthoDB" id="6155919at2759"/>